<keyword evidence="1" id="KW-1133">Transmembrane helix</keyword>
<dbReference type="AlphaFoldDB" id="V5DW34"/>
<feature type="transmembrane region" description="Helical" evidence="1">
    <location>
        <begin position="5"/>
        <end position="22"/>
    </location>
</feature>
<dbReference type="RefSeq" id="WP_023495379.1">
    <property type="nucleotide sequence ID" value="NZ_AYLO01000092.1"/>
</dbReference>
<keyword evidence="1" id="KW-0472">Membrane</keyword>
<sequence length="52" mass="5678">MSLSTILLIVIILMLIGVIPAWPHSRGWGYRPSGGIGLILIILIILILMGRI</sequence>
<name>V5DW34_9GAMM</name>
<dbReference type="Pfam" id="PF11752">
    <property type="entry name" value="DUF3309"/>
    <property type="match status" value="1"/>
</dbReference>
<evidence type="ECO:0000313" key="3">
    <source>
        <dbReference type="Proteomes" id="UP000017842"/>
    </source>
</evidence>
<protein>
    <recommendedName>
        <fullName evidence="4">DUF3309 domain-containing protein</fullName>
    </recommendedName>
</protein>
<evidence type="ECO:0008006" key="4">
    <source>
        <dbReference type="Google" id="ProtNLM"/>
    </source>
</evidence>
<dbReference type="PATRIC" id="fig|1116472.3.peg.2672"/>
<accession>V5DW34</accession>
<keyword evidence="1" id="KW-0812">Transmembrane</keyword>
<feature type="transmembrane region" description="Helical" evidence="1">
    <location>
        <begin position="28"/>
        <end position="49"/>
    </location>
</feature>
<dbReference type="InterPro" id="IPR021738">
    <property type="entry name" value="DUF3309"/>
</dbReference>
<proteinExistence type="predicted"/>
<reference evidence="2 3" key="1">
    <citation type="journal article" date="2013" name="Genome Announc.">
        <title>Draft Genome Sequence of the Methanotrophic Gammaproteobacterium Methyloglobulus morosus DSM 22980 Strain KoM1.</title>
        <authorList>
            <person name="Poehlein A."/>
            <person name="Deutzmann J.S."/>
            <person name="Daniel R."/>
            <person name="Simeonova D.D."/>
        </authorList>
    </citation>
    <scope>NUCLEOTIDE SEQUENCE [LARGE SCALE GENOMIC DNA]</scope>
    <source>
        <strain evidence="2 3">KoM1</strain>
    </source>
</reference>
<evidence type="ECO:0000313" key="2">
    <source>
        <dbReference type="EMBL" id="ESS71556.1"/>
    </source>
</evidence>
<dbReference type="eggNOG" id="ENOG5032ZSB">
    <property type="taxonomic scope" value="Bacteria"/>
</dbReference>
<organism evidence="2 3">
    <name type="scientific">Methyloglobulus morosus KoM1</name>
    <dbReference type="NCBI Taxonomy" id="1116472"/>
    <lineage>
        <taxon>Bacteria</taxon>
        <taxon>Pseudomonadati</taxon>
        <taxon>Pseudomonadota</taxon>
        <taxon>Gammaproteobacteria</taxon>
        <taxon>Methylococcales</taxon>
        <taxon>Methylococcaceae</taxon>
        <taxon>Methyloglobulus</taxon>
    </lineage>
</organism>
<comment type="caution">
    <text evidence="2">The sequence shown here is derived from an EMBL/GenBank/DDBJ whole genome shotgun (WGS) entry which is preliminary data.</text>
</comment>
<dbReference type="EMBL" id="AYLO01000092">
    <property type="protein sequence ID" value="ESS71556.1"/>
    <property type="molecule type" value="Genomic_DNA"/>
</dbReference>
<dbReference type="Proteomes" id="UP000017842">
    <property type="component" value="Unassembled WGS sequence"/>
</dbReference>
<dbReference type="STRING" id="1116472.MGMO_96c00030"/>
<evidence type="ECO:0000256" key="1">
    <source>
        <dbReference type="SAM" id="Phobius"/>
    </source>
</evidence>
<gene>
    <name evidence="2" type="ORF">MGMO_96c00030</name>
</gene>
<keyword evidence="3" id="KW-1185">Reference proteome</keyword>